<reference evidence="6 7" key="1">
    <citation type="journal article" date="2021" name="bioRxiv">
        <title>The Gossypium anomalum genome as a resource for cotton improvement and evolutionary analysis of hybrid incompatibility.</title>
        <authorList>
            <person name="Grover C.E."/>
            <person name="Yuan D."/>
            <person name="Arick M.A."/>
            <person name="Miller E.R."/>
            <person name="Hu G."/>
            <person name="Peterson D.G."/>
            <person name="Wendel J.F."/>
            <person name="Udall J.A."/>
        </authorList>
    </citation>
    <scope>NUCLEOTIDE SEQUENCE [LARGE SCALE GENOMIC DNA]</scope>
    <source>
        <strain evidence="6">JFW-Udall</strain>
        <tissue evidence="6">Leaf</tissue>
    </source>
</reference>
<protein>
    <recommendedName>
        <fullName evidence="5">Mediator complex subunit 15 KIX domain-containing protein</fullName>
    </recommendedName>
</protein>
<evidence type="ECO:0000259" key="5">
    <source>
        <dbReference type="Pfam" id="PF16987"/>
    </source>
</evidence>
<dbReference type="Pfam" id="PF16987">
    <property type="entry name" value="KIX_2"/>
    <property type="match status" value="1"/>
</dbReference>
<evidence type="ECO:0000256" key="1">
    <source>
        <dbReference type="ARBA" id="ARBA00004123"/>
    </source>
</evidence>
<feature type="compositionally biased region" description="Polar residues" evidence="4">
    <location>
        <begin position="183"/>
        <end position="215"/>
    </location>
</feature>
<feature type="region of interest" description="Disordered" evidence="4">
    <location>
        <begin position="1000"/>
        <end position="1077"/>
    </location>
</feature>
<evidence type="ECO:0000313" key="6">
    <source>
        <dbReference type="EMBL" id="KAG8481790.1"/>
    </source>
</evidence>
<sequence length="1432" mass="157937">METVNGEVFILHNLNLMDTNNWRSTPPSGEPTMDTGDWRTQLQPDSRQRIVNKIMDTLKRHLPFSGQEGLNELRKIAVRFEEKIFTAATSQSDYLKRISLKMLTMENKSQSTVPNTGNNSKPPDPGSQGMQNQVHSQGQSIPISLQSNQSQAQLLPQSVPNNMASAGVQSSAGLQSGMPAVSGLTQNPVPNVVGQNTNMQNMSGISQNSLGQGMSSNMFANQQRQVPRQQVLPQQQQQQQQQQLYHQQLQNQLMKQKMQQGNLQPSLMQSHMQQQQNLLPPTQLQSSQQSGMQTSSVIQQSSMQSTPLPGLQHNQQSSLQQSSQSMLQQHQQFRQQQQAQQAASSGIHQQQTPMTQQSMMPQQQHQHQPPQPQHQQPHIMGQQTNAANSQQNQLMGQQNSIADMQQQRLLGQANNLPNMQQQQQQQQQQQLMAQKNNMSNIHQQQLGPQSNSSGLQQQQQPHLIGAQSGNSSMQANQQSLHMLPQPKVPLQQTQQSSPNLLPPTQVQTSQQPQQQLMSQMQTQSTLQQQLGLQQQHNMQQRLQASGQVSSSLLQSQNLTEQQKQLYQSQRAVPETSSTDHWHCLALYDAKSIVVTRATAKEVCFLMKKLGYPWLVAGATNEILLFFMSKMFNDFFKCLSVVPHASLDSTAQTGLANGGDWQEEILTLKETYLPELNEMYQKIATKLQQHDSNPAQPKSEQLEKLKIFKTMLERIIGFLTVSRANITPPFKEKLSSYEKQIINFINSNRPRKHVSVLQQGQLPPSHMHSMQQQQQSQISQTQSHDNQMNPQLQSMNLQGSVPTMQTNNMTSMQHNSLSPGVSTAQQTMLNSLQPGSSLDSGQGNALGPVQQVAPGPLQQNPVSTSQQTNFNSNSLSSQNGLSVLPQNINPLQSNSNMLQHQQMKQQQEQQMLQSQKYKQQFQQRQMQHQYIQQKQQLLQQQQQHQQQQQQRQQQQQQQAKQQLSTHQMSQLHQMNDVNDMRQGMGVKPGVFQHLPAGQRQSYNHQQLKPGSQFPVSSPQLLQAASPQMPQHSSPQVDQQNLPSISKTGTPLQSANSPFVVPSPSTPLAPSPMPGESEKPVLGTSLPNVANLGHQQGTGVQTGSQSLAIGTPGISASPLLAEFSGADGTHANALTAVSSKSNVTEQPLERLIKAVKSISPTALGASVSDIGSVVSMTDRIAGSAPGNGSRAAVGEDLVAMTKCRLQAKNFISQDGMSGTKKIRRYTSAMPLNVVSSAGSLNDSFKQLTGSETSELESTATSSVKRPRIEANHALLEEIREINQRLIDTVVDISDEDVDPGAAAATAEGSEGTIVKCSFSAVALSANLKSQYMSAQMSPIQPLHLLVPTNYPNCSPILLDKFPVEISKENEDLSVKAKSRFSISLRTLSQPMSLGEIARTWDVCARAVISDHAKLSGGGSFSSKYGTWENCLSAA</sequence>
<feature type="compositionally biased region" description="Low complexity" evidence="4">
    <location>
        <begin position="443"/>
        <end position="461"/>
    </location>
</feature>
<dbReference type="OrthoDB" id="1896842at2759"/>
<feature type="region of interest" description="Disordered" evidence="4">
    <location>
        <begin position="443"/>
        <end position="522"/>
    </location>
</feature>
<feature type="compositionally biased region" description="Low complexity" evidence="4">
    <location>
        <begin position="502"/>
        <end position="522"/>
    </location>
</feature>
<feature type="compositionally biased region" description="Polar residues" evidence="4">
    <location>
        <begin position="128"/>
        <end position="139"/>
    </location>
</feature>
<feature type="compositionally biased region" description="Low complexity" evidence="4">
    <location>
        <begin position="253"/>
        <end position="264"/>
    </location>
</feature>
<dbReference type="Proteomes" id="UP000701853">
    <property type="component" value="Chromosome 10"/>
</dbReference>
<organism evidence="6 7">
    <name type="scientific">Gossypium anomalum</name>
    <dbReference type="NCBI Taxonomy" id="47600"/>
    <lineage>
        <taxon>Eukaryota</taxon>
        <taxon>Viridiplantae</taxon>
        <taxon>Streptophyta</taxon>
        <taxon>Embryophyta</taxon>
        <taxon>Tracheophyta</taxon>
        <taxon>Spermatophyta</taxon>
        <taxon>Magnoliopsida</taxon>
        <taxon>eudicotyledons</taxon>
        <taxon>Gunneridae</taxon>
        <taxon>Pentapetalae</taxon>
        <taxon>rosids</taxon>
        <taxon>malvids</taxon>
        <taxon>Malvales</taxon>
        <taxon>Malvaceae</taxon>
        <taxon>Malvoideae</taxon>
        <taxon>Gossypium</taxon>
    </lineage>
</organism>
<feature type="compositionally biased region" description="Polar residues" evidence="4">
    <location>
        <begin position="108"/>
        <end position="121"/>
    </location>
</feature>
<feature type="compositionally biased region" description="Low complexity" evidence="4">
    <location>
        <begin position="311"/>
        <end position="393"/>
    </location>
</feature>
<dbReference type="Gene3D" id="1.10.246.20">
    <property type="entry name" value="Coactivator CBP, KIX domain"/>
    <property type="match status" value="1"/>
</dbReference>
<feature type="compositionally biased region" description="Low complexity" evidence="4">
    <location>
        <begin position="764"/>
        <end position="783"/>
    </location>
</feature>
<gene>
    <name evidence="6" type="ORF">CXB51_027196</name>
</gene>
<evidence type="ECO:0000256" key="3">
    <source>
        <dbReference type="SAM" id="Coils"/>
    </source>
</evidence>
<feature type="compositionally biased region" description="Polar residues" evidence="4">
    <location>
        <begin position="1000"/>
        <end position="1055"/>
    </location>
</feature>
<feature type="region of interest" description="Disordered" evidence="4">
    <location>
        <begin position="253"/>
        <end position="394"/>
    </location>
</feature>
<evidence type="ECO:0000256" key="4">
    <source>
        <dbReference type="SAM" id="MobiDB-lite"/>
    </source>
</evidence>
<dbReference type="GO" id="GO:0031490">
    <property type="term" value="F:chromatin DNA binding"/>
    <property type="evidence" value="ECO:0007669"/>
    <property type="project" value="InterPro"/>
</dbReference>
<feature type="compositionally biased region" description="Low complexity" evidence="4">
    <location>
        <begin position="862"/>
        <end position="881"/>
    </location>
</feature>
<dbReference type="InterPro" id="IPR036546">
    <property type="entry name" value="MED15_KIX"/>
</dbReference>
<evidence type="ECO:0000313" key="7">
    <source>
        <dbReference type="Proteomes" id="UP000701853"/>
    </source>
</evidence>
<keyword evidence="2" id="KW-0539">Nucleus</keyword>
<dbReference type="SUPFAM" id="SSF47040">
    <property type="entry name" value="Kix domain of CBP (creb binding protein)"/>
    <property type="match status" value="1"/>
</dbReference>
<comment type="caution">
    <text evidence="6">The sequence shown here is derived from an EMBL/GenBank/DDBJ whole genome shotgun (WGS) entry which is preliminary data.</text>
</comment>
<name>A0A8J6CTG1_9ROSI</name>
<feature type="compositionally biased region" description="Low complexity" evidence="4">
    <location>
        <begin position="273"/>
        <end position="296"/>
    </location>
</feature>
<proteinExistence type="predicted"/>
<dbReference type="PANTHER" id="PTHR33137:SF4">
    <property type="entry name" value="MEDIATOR OF RNA POLYMERASE II TRANSCRIPTION SUBUNIT 15A-RELATED"/>
    <property type="match status" value="1"/>
</dbReference>
<dbReference type="GO" id="GO:0003713">
    <property type="term" value="F:transcription coactivator activity"/>
    <property type="evidence" value="ECO:0007669"/>
    <property type="project" value="InterPro"/>
</dbReference>
<accession>A0A8J6CTG1</accession>
<keyword evidence="7" id="KW-1185">Reference proteome</keyword>
<feature type="region of interest" description="Disordered" evidence="4">
    <location>
        <begin position="177"/>
        <end position="215"/>
    </location>
</feature>
<feature type="domain" description="Mediator complex subunit 15 KIX" evidence="5">
    <location>
        <begin position="35"/>
        <end position="112"/>
    </location>
</feature>
<evidence type="ECO:0000256" key="2">
    <source>
        <dbReference type="ARBA" id="ARBA00023242"/>
    </source>
</evidence>
<feature type="coiled-coil region" evidence="3">
    <location>
        <begin position="929"/>
        <end position="961"/>
    </location>
</feature>
<feature type="compositionally biased region" description="Polar residues" evidence="4">
    <location>
        <begin position="490"/>
        <end position="499"/>
    </location>
</feature>
<dbReference type="InterPro" id="IPR044661">
    <property type="entry name" value="MED15a/b/c-like"/>
</dbReference>
<dbReference type="InterPro" id="IPR036529">
    <property type="entry name" value="KIX_dom_sf"/>
</dbReference>
<feature type="compositionally biased region" description="Polar residues" evidence="4">
    <location>
        <begin position="784"/>
        <end position="842"/>
    </location>
</feature>
<dbReference type="PANTHER" id="PTHR33137">
    <property type="entry name" value="MEDIATOR OF RNA POLYMERASE II TRANSCRIPTION SUBUNIT 15A-RELATED"/>
    <property type="match status" value="1"/>
</dbReference>
<comment type="subcellular location">
    <subcellularLocation>
        <location evidence="1">Nucleus</location>
    </subcellularLocation>
</comment>
<feature type="compositionally biased region" description="Pro residues" evidence="4">
    <location>
        <begin position="1062"/>
        <end position="1071"/>
    </location>
</feature>
<feature type="region of interest" description="Disordered" evidence="4">
    <location>
        <begin position="762"/>
        <end position="891"/>
    </location>
</feature>
<dbReference type="FunFam" id="1.10.246.20:FF:000003">
    <property type="entry name" value="Mediator of RNA polymerase II transcription subunit 15a"/>
    <property type="match status" value="1"/>
</dbReference>
<keyword evidence="3" id="KW-0175">Coiled coil</keyword>
<feature type="region of interest" description="Disordered" evidence="4">
    <location>
        <begin position="108"/>
        <end position="139"/>
    </location>
</feature>
<feature type="compositionally biased region" description="Polar residues" evidence="4">
    <location>
        <begin position="297"/>
        <end position="307"/>
    </location>
</feature>
<dbReference type="GO" id="GO:0005634">
    <property type="term" value="C:nucleus"/>
    <property type="evidence" value="ECO:0007669"/>
    <property type="project" value="UniProtKB-SubCell"/>
</dbReference>
<dbReference type="EMBL" id="JAHUZN010000010">
    <property type="protein sequence ID" value="KAG8481790.1"/>
    <property type="molecule type" value="Genomic_DNA"/>
</dbReference>
<feature type="compositionally biased region" description="Polar residues" evidence="4">
    <location>
        <begin position="467"/>
        <end position="480"/>
    </location>
</feature>